<dbReference type="SUPFAM" id="SSF53335">
    <property type="entry name" value="S-adenosyl-L-methionine-dependent methyltransferases"/>
    <property type="match status" value="1"/>
</dbReference>
<dbReference type="Proteomes" id="UP000062973">
    <property type="component" value="Chromosome"/>
</dbReference>
<dbReference type="Gene3D" id="3.40.50.150">
    <property type="entry name" value="Vaccinia Virus protein VP39"/>
    <property type="match status" value="1"/>
</dbReference>
<dbReference type="NCBIfam" id="NF041255">
    <property type="entry name" value="mycofact_MftM"/>
    <property type="match status" value="1"/>
</dbReference>
<evidence type="ECO:0000313" key="2">
    <source>
        <dbReference type="EMBL" id="AIJ25666.1"/>
    </source>
</evidence>
<feature type="domain" description="Methyltransferase" evidence="1">
    <location>
        <begin position="143"/>
        <end position="235"/>
    </location>
</feature>
<dbReference type="Pfam" id="PF13649">
    <property type="entry name" value="Methyltransf_25"/>
    <property type="match status" value="1"/>
</dbReference>
<protein>
    <recommendedName>
        <fullName evidence="1">Methyltransferase domain-containing protein</fullName>
    </recommendedName>
</protein>
<name>A0A076N3C8_AMYME</name>
<dbReference type="InterPro" id="IPR029063">
    <property type="entry name" value="SAM-dependent_MTases_sf"/>
</dbReference>
<evidence type="ECO:0000259" key="1">
    <source>
        <dbReference type="Pfam" id="PF13649"/>
    </source>
</evidence>
<keyword evidence="3" id="KW-1185">Reference proteome</keyword>
<dbReference type="HOGENOM" id="CLU_1004282_0_0_11"/>
<dbReference type="AlphaFoldDB" id="A0A076N3C8"/>
<evidence type="ECO:0000313" key="3">
    <source>
        <dbReference type="Proteomes" id="UP000062973"/>
    </source>
</evidence>
<dbReference type="eggNOG" id="COG2226">
    <property type="taxonomic scope" value="Bacteria"/>
</dbReference>
<proteinExistence type="predicted"/>
<sequence length="291" mass="31910">MTAALDPLAPFPVAEYLDDLVRVVRAEDDGRAAVVRTEHFRLHRAGRRIEVSHCLRPDQLHNGLTGLLINELFTPGWLCGQDIFERVFCGVVRSTVPDPARAWETFYANTLEHLRDPRTAPELIAGIAPVYARVLRLVPPGSVLDLGSCFGFLALMLAQRPRTTVIASDIVAGTMRVLATVAAAWETPLRTMVCDAARVPLPDRCVDTVTVVHLLEHLDPATGAAVLAEAQRLARSRVVVAVPFEEVPNADYGHVRRFDLATLTGLGSASGWRHRVSGFHGGWLILDRRPA</sequence>
<accession>A0A076N3C8</accession>
<reference evidence="2 3" key="1">
    <citation type="submission" date="2014-07" db="EMBL/GenBank/DDBJ databases">
        <title>Whole Genome Sequence of the Amycolatopsis methanolica 239.</title>
        <authorList>
            <person name="Tang B."/>
        </authorList>
    </citation>
    <scope>NUCLEOTIDE SEQUENCE [LARGE SCALE GENOMIC DNA]</scope>
    <source>
        <strain evidence="2 3">239</strain>
    </source>
</reference>
<dbReference type="KEGG" id="amq:AMETH_5574"/>
<organism evidence="2 3">
    <name type="scientific">Amycolatopsis methanolica 239</name>
    <dbReference type="NCBI Taxonomy" id="1068978"/>
    <lineage>
        <taxon>Bacteria</taxon>
        <taxon>Bacillati</taxon>
        <taxon>Actinomycetota</taxon>
        <taxon>Actinomycetes</taxon>
        <taxon>Pseudonocardiales</taxon>
        <taxon>Pseudonocardiaceae</taxon>
        <taxon>Amycolatopsis</taxon>
        <taxon>Amycolatopsis methanolica group</taxon>
    </lineage>
</organism>
<dbReference type="EMBL" id="CP009110">
    <property type="protein sequence ID" value="AIJ25666.1"/>
    <property type="molecule type" value="Genomic_DNA"/>
</dbReference>
<dbReference type="STRING" id="1068978.AMETH_5574"/>
<dbReference type="InterPro" id="IPR041698">
    <property type="entry name" value="Methyltransf_25"/>
</dbReference>
<dbReference type="RefSeq" id="WP_017984504.1">
    <property type="nucleotide sequence ID" value="NZ_AQUL01000001.1"/>
</dbReference>
<gene>
    <name evidence="2" type="ORF">AMETH_5574</name>
</gene>
<dbReference type="PATRIC" id="fig|1068978.7.peg.5991"/>
<dbReference type="OrthoDB" id="3571292at2"/>